<dbReference type="AlphaFoldDB" id="A0A9E2W2C0"/>
<evidence type="ECO:0000256" key="1">
    <source>
        <dbReference type="SAM" id="SignalP"/>
    </source>
</evidence>
<name>A0A9E2W2C0_9BACT</name>
<evidence type="ECO:0000259" key="2">
    <source>
        <dbReference type="Pfam" id="PF13568"/>
    </source>
</evidence>
<feature type="chain" id="PRO_5039480276" evidence="1">
    <location>
        <begin position="24"/>
        <end position="255"/>
    </location>
</feature>
<dbReference type="EMBL" id="JAHSPG010000003">
    <property type="protein sequence ID" value="MBV4357165.1"/>
    <property type="molecule type" value="Genomic_DNA"/>
</dbReference>
<evidence type="ECO:0000313" key="3">
    <source>
        <dbReference type="EMBL" id="MBV4357165.1"/>
    </source>
</evidence>
<dbReference type="Pfam" id="PF13568">
    <property type="entry name" value="OMP_b-brl_2"/>
    <property type="match status" value="1"/>
</dbReference>
<protein>
    <submittedName>
        <fullName evidence="3">PorT family protein</fullName>
    </submittedName>
</protein>
<feature type="domain" description="Outer membrane protein beta-barrel" evidence="2">
    <location>
        <begin position="36"/>
        <end position="231"/>
    </location>
</feature>
<comment type="caution">
    <text evidence="3">The sequence shown here is derived from an EMBL/GenBank/DDBJ whole genome shotgun (WGS) entry which is preliminary data.</text>
</comment>
<evidence type="ECO:0000313" key="4">
    <source>
        <dbReference type="Proteomes" id="UP000812270"/>
    </source>
</evidence>
<dbReference type="RefSeq" id="WP_217790778.1">
    <property type="nucleotide sequence ID" value="NZ_JAHSPG010000003.1"/>
</dbReference>
<proteinExistence type="predicted"/>
<gene>
    <name evidence="3" type="ORF">KTO63_08415</name>
</gene>
<reference evidence="3" key="1">
    <citation type="submission" date="2021-06" db="EMBL/GenBank/DDBJ databases">
        <authorList>
            <person name="Huq M.A."/>
        </authorList>
    </citation>
    <scope>NUCLEOTIDE SEQUENCE</scope>
    <source>
        <strain evidence="3">MAH-26</strain>
    </source>
</reference>
<keyword evidence="4" id="KW-1185">Reference proteome</keyword>
<keyword evidence="1" id="KW-0732">Signal</keyword>
<accession>A0A9E2W2C0</accession>
<organism evidence="3 4">
    <name type="scientific">Pinibacter aurantiacus</name>
    <dbReference type="NCBI Taxonomy" id="2851599"/>
    <lineage>
        <taxon>Bacteria</taxon>
        <taxon>Pseudomonadati</taxon>
        <taxon>Bacteroidota</taxon>
        <taxon>Chitinophagia</taxon>
        <taxon>Chitinophagales</taxon>
        <taxon>Chitinophagaceae</taxon>
        <taxon>Pinibacter</taxon>
    </lineage>
</organism>
<sequence>MRKNIMKNFLLLVVLTGALTTVGQQNQSEFKPSFRQYILAGYNFGGTAPTPMPNTIRKINAWWPEFNPSLGYEVDYVFNEHWGIGGAIKLDYKGMGTKSEVLYMHTIVDIEDGDKPGKFEGLFVGHNKTVVKNAYVTLPLHAIYYPDKNWKTQLGVYFGYLFHGSFSGEVTDGYIRTPDAVGEKIAIDTATFDFDDEMRKFDFGLQAGGERRINSKISVNGNLSWGLLPLFPKSFHGMDFSMYNIFFTLGISYKL</sequence>
<dbReference type="Proteomes" id="UP000812270">
    <property type="component" value="Unassembled WGS sequence"/>
</dbReference>
<feature type="signal peptide" evidence="1">
    <location>
        <begin position="1"/>
        <end position="23"/>
    </location>
</feature>
<dbReference type="InterPro" id="IPR025665">
    <property type="entry name" value="Beta-barrel_OMP_2"/>
</dbReference>